<dbReference type="SUPFAM" id="SSF158997">
    <property type="entry name" value="Trm112p-like"/>
    <property type="match status" value="1"/>
</dbReference>
<reference evidence="1 2" key="2">
    <citation type="journal article" date="2014" name="PLoS ONE">
        <title>Evolution of mitochondria reconstructed from the energy metabolism of living bacteria.</title>
        <authorList>
            <person name="Degli Esposti M."/>
            <person name="Chouaia B."/>
            <person name="Comandatore F."/>
            <person name="Crotti E."/>
            <person name="Sassera D."/>
            <person name="Lievens P.M."/>
            <person name="Daffonchio D."/>
            <person name="Bandi C."/>
        </authorList>
    </citation>
    <scope>NUCLEOTIDE SEQUENCE [LARGE SCALE GENOMIC DNA]</scope>
    <source>
        <strain evidence="2">AM169</strain>
    </source>
</reference>
<evidence type="ECO:0000313" key="2">
    <source>
        <dbReference type="Proteomes" id="UP000027590"/>
    </source>
</evidence>
<dbReference type="InterPro" id="IPR005651">
    <property type="entry name" value="Trm112-like"/>
</dbReference>
<dbReference type="Gene3D" id="2.20.25.10">
    <property type="match status" value="1"/>
</dbReference>
<organism evidence="1 2">
    <name type="scientific">Parasaccharibacter apium</name>
    <dbReference type="NCBI Taxonomy" id="1510841"/>
    <lineage>
        <taxon>Bacteria</taxon>
        <taxon>Pseudomonadati</taxon>
        <taxon>Pseudomonadota</taxon>
        <taxon>Alphaproteobacteria</taxon>
        <taxon>Acetobacterales</taxon>
        <taxon>Acetobacteraceae</taxon>
        <taxon>Parasaccharibacter</taxon>
    </lineage>
</organism>
<dbReference type="Proteomes" id="UP000027590">
    <property type="component" value="Unassembled WGS sequence"/>
</dbReference>
<evidence type="ECO:0000313" key="1">
    <source>
        <dbReference type="EMBL" id="CDG33251.1"/>
    </source>
</evidence>
<comment type="caution">
    <text evidence="1">The sequence shown here is derived from an EMBL/GenBank/DDBJ whole genome shotgun (WGS) entry which is preliminary data.</text>
</comment>
<accession>A0A7U7G4Z9</accession>
<gene>
    <name evidence="1" type="ORF">SACS_0513</name>
</gene>
<dbReference type="EMBL" id="CBLY010000004">
    <property type="protein sequence ID" value="CDG33251.1"/>
    <property type="molecule type" value="Genomic_DNA"/>
</dbReference>
<dbReference type="Pfam" id="PF03966">
    <property type="entry name" value="Trm112p"/>
    <property type="match status" value="1"/>
</dbReference>
<evidence type="ECO:0008006" key="3">
    <source>
        <dbReference type="Google" id="ProtNLM"/>
    </source>
</evidence>
<reference evidence="1 2" key="1">
    <citation type="journal article" date="2014" name="Genome Biol. Evol.">
        <title>Acetic acid bacteria genomes reveal functional traits for adaptation to life in insect guts.</title>
        <authorList>
            <person name="Chouaia B."/>
            <person name="Gaiarsa S."/>
            <person name="Crotti E."/>
            <person name="Comandatore F."/>
            <person name="Degli Esposti M."/>
            <person name="Ricci I."/>
            <person name="Alma A."/>
            <person name="Favia G."/>
            <person name="Bandi C."/>
            <person name="Daffonchio D."/>
        </authorList>
    </citation>
    <scope>NUCLEOTIDE SEQUENCE [LARGE SCALE GENOMIC DNA]</scope>
    <source>
        <strain evidence="2">AM169</strain>
    </source>
</reference>
<name>A0A7U7G4Z9_9PROT</name>
<protein>
    <recommendedName>
        <fullName evidence="3">Trm112 family protein</fullName>
    </recommendedName>
</protein>
<dbReference type="AlphaFoldDB" id="A0A7U7G4Z9"/>
<proteinExistence type="predicted"/>
<sequence>MHYDPASNSIISPRAGLAFPVRDGIPVMLPEQATKLED</sequence>